<evidence type="ECO:0000313" key="3">
    <source>
        <dbReference type="Proteomes" id="UP000605986"/>
    </source>
</evidence>
<evidence type="ECO:0000256" key="1">
    <source>
        <dbReference type="SAM" id="SignalP"/>
    </source>
</evidence>
<keyword evidence="1" id="KW-0732">Signal</keyword>
<accession>A0A8H4KS04</accession>
<reference evidence="2" key="1">
    <citation type="submission" date="2020-01" db="EMBL/GenBank/DDBJ databases">
        <title>Identification and distribution of gene clusters putatively required for synthesis of sphingolipid metabolism inhibitors in phylogenetically diverse species of the filamentous fungus Fusarium.</title>
        <authorList>
            <person name="Kim H.-S."/>
            <person name="Busman M."/>
            <person name="Brown D.W."/>
            <person name="Divon H."/>
            <person name="Uhlig S."/>
            <person name="Proctor R.H."/>
        </authorList>
    </citation>
    <scope>NUCLEOTIDE SEQUENCE</scope>
    <source>
        <strain evidence="2">NRRL 53441</strain>
    </source>
</reference>
<proteinExistence type="predicted"/>
<dbReference type="AlphaFoldDB" id="A0A8H4KS04"/>
<sequence>MLPQTFVAFSLFLSTTALPTESSSPRSNDMGTIPHSKRCDFEDGHGRIDCGFFSLVFGEMDPTASDIEVKTRLTITGAGFQNKYVLNCGEGGGEYWNSLTSELPFTVDIHPGNTCRQTFPNTGASHDGLWIKYANQFVNAPSDSRCGDTLSLGLGRRCIIAVNP</sequence>
<evidence type="ECO:0008006" key="4">
    <source>
        <dbReference type="Google" id="ProtNLM"/>
    </source>
</evidence>
<protein>
    <recommendedName>
        <fullName evidence="4">AA1-like domain-containing protein</fullName>
    </recommendedName>
</protein>
<dbReference type="EMBL" id="JAADJG010000118">
    <property type="protein sequence ID" value="KAF4454658.1"/>
    <property type="molecule type" value="Genomic_DNA"/>
</dbReference>
<evidence type="ECO:0000313" key="2">
    <source>
        <dbReference type="EMBL" id="KAF4454658.1"/>
    </source>
</evidence>
<feature type="signal peptide" evidence="1">
    <location>
        <begin position="1"/>
        <end position="17"/>
    </location>
</feature>
<keyword evidence="3" id="KW-1185">Reference proteome</keyword>
<dbReference type="Proteomes" id="UP000605986">
    <property type="component" value="Unassembled WGS sequence"/>
</dbReference>
<comment type="caution">
    <text evidence="2">The sequence shown here is derived from an EMBL/GenBank/DDBJ whole genome shotgun (WGS) entry which is preliminary data.</text>
</comment>
<name>A0A8H4KS04_9HYPO</name>
<organism evidence="2 3">
    <name type="scientific">Fusarium austroafricanum</name>
    <dbReference type="NCBI Taxonomy" id="2364996"/>
    <lineage>
        <taxon>Eukaryota</taxon>
        <taxon>Fungi</taxon>
        <taxon>Dikarya</taxon>
        <taxon>Ascomycota</taxon>
        <taxon>Pezizomycotina</taxon>
        <taxon>Sordariomycetes</taxon>
        <taxon>Hypocreomycetidae</taxon>
        <taxon>Hypocreales</taxon>
        <taxon>Nectriaceae</taxon>
        <taxon>Fusarium</taxon>
        <taxon>Fusarium concolor species complex</taxon>
    </lineage>
</organism>
<dbReference type="OrthoDB" id="4566586at2759"/>
<gene>
    <name evidence="2" type="ORF">F53441_2892</name>
</gene>
<feature type="chain" id="PRO_5034137439" description="AA1-like domain-containing protein" evidence="1">
    <location>
        <begin position="18"/>
        <end position="164"/>
    </location>
</feature>